<dbReference type="EMBL" id="JBGEHV010000076">
    <property type="protein sequence ID" value="MEY8043089.1"/>
    <property type="molecule type" value="Genomic_DNA"/>
</dbReference>
<dbReference type="Pfam" id="PF00717">
    <property type="entry name" value="Peptidase_S24"/>
    <property type="match status" value="1"/>
</dbReference>
<dbReference type="PROSITE" id="PS00501">
    <property type="entry name" value="SPASE_I_1"/>
    <property type="match status" value="1"/>
</dbReference>
<comment type="caution">
    <text evidence="6">The sequence shown here is derived from an EMBL/GenBank/DDBJ whole genome shotgun (WGS) entry which is preliminary data.</text>
</comment>
<evidence type="ECO:0000313" key="6">
    <source>
        <dbReference type="EMBL" id="MEY8043089.1"/>
    </source>
</evidence>
<feature type="domain" description="Peptidase S24/S26A/S26B/S26C" evidence="5">
    <location>
        <begin position="31"/>
        <end position="92"/>
    </location>
</feature>
<evidence type="ECO:0000256" key="4">
    <source>
        <dbReference type="SAM" id="MobiDB-lite"/>
    </source>
</evidence>
<organism evidence="6 7">
    <name type="scientific">Saccharopolyspora cebuensis</name>
    <dbReference type="NCBI Taxonomy" id="418759"/>
    <lineage>
        <taxon>Bacteria</taxon>
        <taxon>Bacillati</taxon>
        <taxon>Actinomycetota</taxon>
        <taxon>Actinomycetes</taxon>
        <taxon>Pseudonocardiales</taxon>
        <taxon>Pseudonocardiaceae</taxon>
        <taxon>Saccharopolyspora</taxon>
    </lineage>
</organism>
<dbReference type="InterPro" id="IPR015927">
    <property type="entry name" value="Peptidase_S24_S26A/B/C"/>
</dbReference>
<dbReference type="RefSeq" id="WP_345367482.1">
    <property type="nucleotide sequence ID" value="NZ_BAABII010000019.1"/>
</dbReference>
<proteinExistence type="predicted"/>
<dbReference type="Gene3D" id="2.10.109.10">
    <property type="entry name" value="Umud Fragment, subunit A"/>
    <property type="match status" value="1"/>
</dbReference>
<dbReference type="CDD" id="cd06530">
    <property type="entry name" value="S26_SPase_I"/>
    <property type="match status" value="1"/>
</dbReference>
<gene>
    <name evidence="6" type="ORF">AB8O55_27085</name>
</gene>
<accession>A0ABV4CUI3</accession>
<dbReference type="SUPFAM" id="SSF51306">
    <property type="entry name" value="LexA/Signal peptidase"/>
    <property type="match status" value="1"/>
</dbReference>
<dbReference type="InterPro" id="IPR036286">
    <property type="entry name" value="LexA/Signal_pep-like_sf"/>
</dbReference>
<evidence type="ECO:0000256" key="2">
    <source>
        <dbReference type="ARBA" id="ARBA00022670"/>
    </source>
</evidence>
<name>A0ABV4CUI3_9PSEU</name>
<feature type="region of interest" description="Disordered" evidence="4">
    <location>
        <begin position="80"/>
        <end position="101"/>
    </location>
</feature>
<comment type="subcellular location">
    <subcellularLocation>
        <location evidence="1">Endomembrane system</location>
    </subcellularLocation>
</comment>
<evidence type="ECO:0000256" key="1">
    <source>
        <dbReference type="ARBA" id="ARBA00004308"/>
    </source>
</evidence>
<keyword evidence="3" id="KW-0378">Hydrolase</keyword>
<protein>
    <submittedName>
        <fullName evidence="6">S26 family signal peptidase</fullName>
    </submittedName>
</protein>
<keyword evidence="2" id="KW-0645">Protease</keyword>
<keyword evidence="7" id="KW-1185">Reference proteome</keyword>
<dbReference type="Proteomes" id="UP001564626">
    <property type="component" value="Unassembled WGS sequence"/>
</dbReference>
<dbReference type="InterPro" id="IPR019533">
    <property type="entry name" value="Peptidase_S26"/>
</dbReference>
<evidence type="ECO:0000313" key="7">
    <source>
        <dbReference type="Proteomes" id="UP001564626"/>
    </source>
</evidence>
<reference evidence="6 7" key="1">
    <citation type="submission" date="2024-08" db="EMBL/GenBank/DDBJ databases">
        <title>Genome mining of Saccharopolyspora cebuensis PGLac3 from Nigerian medicinal plant.</title>
        <authorList>
            <person name="Ezeobiora C.E."/>
            <person name="Igbokwe N.H."/>
            <person name="Amin D.H."/>
            <person name="Mendie U.E."/>
        </authorList>
    </citation>
    <scope>NUCLEOTIDE SEQUENCE [LARGE SCALE GENOMIC DNA]</scope>
    <source>
        <strain evidence="6 7">PGLac3</strain>
    </source>
</reference>
<sequence length="122" mass="13361">MSEGARNEATTGVRRRGLRAVLGRWPVRRVLVRGASMVPTLRDRDVVLLRVGGRPAAGSVVLVRWPGRPGQLSVKRAVRPEGPGWHVEGDNGFGSTDSRELGPAEVVGSVRWRLWPNPGRVR</sequence>
<evidence type="ECO:0000259" key="5">
    <source>
        <dbReference type="Pfam" id="PF00717"/>
    </source>
</evidence>
<evidence type="ECO:0000256" key="3">
    <source>
        <dbReference type="ARBA" id="ARBA00022801"/>
    </source>
</evidence>
<dbReference type="InterPro" id="IPR019756">
    <property type="entry name" value="Pept_S26A_signal_pept_1_Ser-AS"/>
</dbReference>